<evidence type="ECO:0000313" key="2">
    <source>
        <dbReference type="Proteomes" id="UP000789396"/>
    </source>
</evidence>
<feature type="non-terminal residue" evidence="1">
    <location>
        <position position="1"/>
    </location>
</feature>
<reference evidence="1" key="1">
    <citation type="submission" date="2021-06" db="EMBL/GenBank/DDBJ databases">
        <authorList>
            <person name="Kallberg Y."/>
            <person name="Tangrot J."/>
            <person name="Rosling A."/>
        </authorList>
    </citation>
    <scope>NUCLEOTIDE SEQUENCE</scope>
    <source>
        <strain evidence="1">IN212</strain>
    </source>
</reference>
<evidence type="ECO:0000313" key="1">
    <source>
        <dbReference type="EMBL" id="CAG8678003.1"/>
    </source>
</evidence>
<protein>
    <submittedName>
        <fullName evidence="1">18406_t:CDS:1</fullName>
    </submittedName>
</protein>
<dbReference type="AlphaFoldDB" id="A0A9N9HE35"/>
<accession>A0A9N9HE35</accession>
<dbReference type="EMBL" id="CAJVPZ010017057">
    <property type="protein sequence ID" value="CAG8678003.1"/>
    <property type="molecule type" value="Genomic_DNA"/>
</dbReference>
<dbReference type="Proteomes" id="UP000789396">
    <property type="component" value="Unassembled WGS sequence"/>
</dbReference>
<keyword evidence="2" id="KW-1185">Reference proteome</keyword>
<comment type="caution">
    <text evidence="1">The sequence shown here is derived from an EMBL/GenBank/DDBJ whole genome shotgun (WGS) entry which is preliminary data.</text>
</comment>
<name>A0A9N9HE35_9GLOM</name>
<sequence>ETLKKKYDQVCDQGPELNNSNTKKRPIKYVFIEHKECEKVAYDEEPESIKIKITNDECFVDKKIVIERGQITVLESKQTPEVVESHAEINKIPLYNVIIINSSDEEVNKNSFHDVIIIDSSDEGILPMT</sequence>
<gene>
    <name evidence="1" type="ORF">RFULGI_LOCUS9498</name>
</gene>
<proteinExistence type="predicted"/>
<organism evidence="1 2">
    <name type="scientific">Racocetra fulgida</name>
    <dbReference type="NCBI Taxonomy" id="60492"/>
    <lineage>
        <taxon>Eukaryota</taxon>
        <taxon>Fungi</taxon>
        <taxon>Fungi incertae sedis</taxon>
        <taxon>Mucoromycota</taxon>
        <taxon>Glomeromycotina</taxon>
        <taxon>Glomeromycetes</taxon>
        <taxon>Diversisporales</taxon>
        <taxon>Gigasporaceae</taxon>
        <taxon>Racocetra</taxon>
    </lineage>
</organism>